<comment type="caution">
    <text evidence="1">The sequence shown here is derived from an EMBL/GenBank/DDBJ whole genome shotgun (WGS) entry which is preliminary data.</text>
</comment>
<name>K0RUH5_THAOC</name>
<protein>
    <submittedName>
        <fullName evidence="1">Uncharacterized protein</fullName>
    </submittedName>
</protein>
<dbReference type="Proteomes" id="UP000266841">
    <property type="component" value="Unassembled WGS sequence"/>
</dbReference>
<evidence type="ECO:0000313" key="2">
    <source>
        <dbReference type="Proteomes" id="UP000266841"/>
    </source>
</evidence>
<keyword evidence="2" id="KW-1185">Reference proteome</keyword>
<evidence type="ECO:0000313" key="1">
    <source>
        <dbReference type="EMBL" id="EJK56074.1"/>
    </source>
</evidence>
<organism evidence="1 2">
    <name type="scientific">Thalassiosira oceanica</name>
    <name type="common">Marine diatom</name>
    <dbReference type="NCBI Taxonomy" id="159749"/>
    <lineage>
        <taxon>Eukaryota</taxon>
        <taxon>Sar</taxon>
        <taxon>Stramenopiles</taxon>
        <taxon>Ochrophyta</taxon>
        <taxon>Bacillariophyta</taxon>
        <taxon>Coscinodiscophyceae</taxon>
        <taxon>Thalassiosirophycidae</taxon>
        <taxon>Thalassiosirales</taxon>
        <taxon>Thalassiosiraceae</taxon>
        <taxon>Thalassiosira</taxon>
    </lineage>
</organism>
<accession>K0RUH5</accession>
<proteinExistence type="predicted"/>
<dbReference type="EMBL" id="AGNL01032494">
    <property type="protein sequence ID" value="EJK56074.1"/>
    <property type="molecule type" value="Genomic_DNA"/>
</dbReference>
<dbReference type="AlphaFoldDB" id="K0RUH5"/>
<reference evidence="1 2" key="1">
    <citation type="journal article" date="2012" name="Genome Biol.">
        <title>Genome and low-iron response of an oceanic diatom adapted to chronic iron limitation.</title>
        <authorList>
            <person name="Lommer M."/>
            <person name="Specht M."/>
            <person name="Roy A.S."/>
            <person name="Kraemer L."/>
            <person name="Andreson R."/>
            <person name="Gutowska M.A."/>
            <person name="Wolf J."/>
            <person name="Bergner S.V."/>
            <person name="Schilhabel M.B."/>
            <person name="Klostermeier U.C."/>
            <person name="Beiko R.G."/>
            <person name="Rosenstiel P."/>
            <person name="Hippler M."/>
            <person name="Laroche J."/>
        </authorList>
    </citation>
    <scope>NUCLEOTIDE SEQUENCE [LARGE SCALE GENOMIC DNA]</scope>
    <source>
        <strain evidence="1 2">CCMP1005</strain>
    </source>
</reference>
<gene>
    <name evidence="1" type="ORF">THAOC_24104</name>
</gene>
<sequence length="291" mass="31792">MAMDRDLLGSMKLGSILNTDNIFYCLLSTMHDVGLSEFIMDVGDIQEFAIEGFVSNATEASIRGMTNSIFDEYKSMVLDALPAFTAVTVRPILHDILGTLVEFGRTGACPDPDPALDGLVDFRDLFLPAETARMMVGADGNSPYGDLVPTVMDVVDDWLFGWDEDTGLLVINEAVIVPLTESRFGQRGAVVLEGDLVDLEHVSRYDLWKSFATDLRLTLSNLRVNGLDTLRTPYKVLEPSASGPHVVENQLNLGPMSAGFEFGIGIGDETSPLAMANVVDIMFIMPEVELF</sequence>
<feature type="non-terminal residue" evidence="1">
    <location>
        <position position="291"/>
    </location>
</feature>